<dbReference type="PROSITE" id="PS50043">
    <property type="entry name" value="HTH_LUXR_2"/>
    <property type="match status" value="1"/>
</dbReference>
<evidence type="ECO:0000256" key="1">
    <source>
        <dbReference type="ARBA" id="ARBA00023015"/>
    </source>
</evidence>
<dbReference type="PANTHER" id="PTHR44688">
    <property type="entry name" value="DNA-BINDING TRANSCRIPTIONAL ACTIVATOR DEVR_DOSR"/>
    <property type="match status" value="1"/>
</dbReference>
<evidence type="ECO:0000313" key="7">
    <source>
        <dbReference type="Proteomes" id="UP000721954"/>
    </source>
</evidence>
<dbReference type="SUPFAM" id="SSF46894">
    <property type="entry name" value="C-terminal effector domain of the bipartite response regulators"/>
    <property type="match status" value="1"/>
</dbReference>
<gene>
    <name evidence="6" type="ORF">JW613_08370</name>
</gene>
<feature type="region of interest" description="Disordered" evidence="4">
    <location>
        <begin position="1"/>
        <end position="27"/>
    </location>
</feature>
<comment type="caution">
    <text evidence="6">The sequence shown here is derived from an EMBL/GenBank/DDBJ whole genome shotgun (WGS) entry which is preliminary data.</text>
</comment>
<dbReference type="Gene3D" id="1.10.10.10">
    <property type="entry name" value="Winged helix-like DNA-binding domain superfamily/Winged helix DNA-binding domain"/>
    <property type="match status" value="1"/>
</dbReference>
<dbReference type="EMBL" id="JAFFZM010000004">
    <property type="protein sequence ID" value="MBO8198320.1"/>
    <property type="molecule type" value="Genomic_DNA"/>
</dbReference>
<dbReference type="Pfam" id="PF00196">
    <property type="entry name" value="GerE"/>
    <property type="match status" value="1"/>
</dbReference>
<dbReference type="PANTHER" id="PTHR44688:SF16">
    <property type="entry name" value="DNA-BINDING TRANSCRIPTIONAL ACTIVATOR DEVR_DOSR"/>
    <property type="match status" value="1"/>
</dbReference>
<keyword evidence="2" id="KW-0238">DNA-binding</keyword>
<dbReference type="InterPro" id="IPR016032">
    <property type="entry name" value="Sig_transdc_resp-reg_C-effctor"/>
</dbReference>
<dbReference type="GeneID" id="96258619"/>
<name>A0ABS3XSE6_9ACTN</name>
<keyword evidence="7" id="KW-1185">Reference proteome</keyword>
<reference evidence="6 7" key="1">
    <citation type="submission" date="2021-02" db="EMBL/GenBank/DDBJ databases">
        <title>Streptomyces spirodelae sp. nov., isolated from duckweed.</title>
        <authorList>
            <person name="Saimee Y."/>
            <person name="Duangmal K."/>
        </authorList>
    </citation>
    <scope>NUCLEOTIDE SEQUENCE [LARGE SCALE GENOMIC DNA]</scope>
    <source>
        <strain evidence="6 7">DSM 42105</strain>
    </source>
</reference>
<evidence type="ECO:0000256" key="3">
    <source>
        <dbReference type="ARBA" id="ARBA00023163"/>
    </source>
</evidence>
<dbReference type="PRINTS" id="PR00038">
    <property type="entry name" value="HTHLUXR"/>
</dbReference>
<keyword evidence="1" id="KW-0805">Transcription regulation</keyword>
<dbReference type="InterPro" id="IPR000792">
    <property type="entry name" value="Tscrpt_reg_LuxR_C"/>
</dbReference>
<proteinExistence type="predicted"/>
<dbReference type="Proteomes" id="UP000721954">
    <property type="component" value="Unassembled WGS sequence"/>
</dbReference>
<feature type="domain" description="HTH luxR-type" evidence="5">
    <location>
        <begin position="29"/>
        <end position="94"/>
    </location>
</feature>
<evidence type="ECO:0000259" key="5">
    <source>
        <dbReference type="PROSITE" id="PS50043"/>
    </source>
</evidence>
<evidence type="ECO:0000313" key="6">
    <source>
        <dbReference type="EMBL" id="MBO8198320.1"/>
    </source>
</evidence>
<organism evidence="6 7">
    <name type="scientific">Streptomyces smyrnaeus</name>
    <dbReference type="NCBI Taxonomy" id="1387713"/>
    <lineage>
        <taxon>Bacteria</taxon>
        <taxon>Bacillati</taxon>
        <taxon>Actinomycetota</taxon>
        <taxon>Actinomycetes</taxon>
        <taxon>Kitasatosporales</taxon>
        <taxon>Streptomycetaceae</taxon>
        <taxon>Streptomyces</taxon>
    </lineage>
</organism>
<dbReference type="SMART" id="SM00421">
    <property type="entry name" value="HTH_LUXR"/>
    <property type="match status" value="1"/>
</dbReference>
<accession>A0ABS3XSE6</accession>
<protein>
    <submittedName>
        <fullName evidence="6">Response regulator transcription factor</fullName>
    </submittedName>
</protein>
<feature type="compositionally biased region" description="Basic and acidic residues" evidence="4">
    <location>
        <begin position="1"/>
        <end position="11"/>
    </location>
</feature>
<sequence>MNGDERPDWEGSPRLTETAGARVSTLSAKRSALQTLTNREREVLRVLAAGESNRVLSRRLGIAERTVKAHLTSITRKLGLRSRVEAVLLSMQWTDDLLPEPPDGDGR</sequence>
<evidence type="ECO:0000256" key="4">
    <source>
        <dbReference type="SAM" id="MobiDB-lite"/>
    </source>
</evidence>
<dbReference type="InterPro" id="IPR036388">
    <property type="entry name" value="WH-like_DNA-bd_sf"/>
</dbReference>
<dbReference type="CDD" id="cd06170">
    <property type="entry name" value="LuxR_C_like"/>
    <property type="match status" value="1"/>
</dbReference>
<evidence type="ECO:0000256" key="2">
    <source>
        <dbReference type="ARBA" id="ARBA00023125"/>
    </source>
</evidence>
<keyword evidence="3" id="KW-0804">Transcription</keyword>
<dbReference type="RefSeq" id="WP_209210073.1">
    <property type="nucleotide sequence ID" value="NZ_JAFFZM010000004.1"/>
</dbReference>